<comment type="cofactor">
    <cofactor evidence="1">
        <name>Zn(2+)</name>
        <dbReference type="ChEBI" id="CHEBI:29105"/>
    </cofactor>
</comment>
<keyword evidence="6" id="KW-0479">Metal-binding</keyword>
<dbReference type="Gene3D" id="3.40.630.10">
    <property type="entry name" value="Zn peptidases"/>
    <property type="match status" value="1"/>
</dbReference>
<evidence type="ECO:0000256" key="1">
    <source>
        <dbReference type="ARBA" id="ARBA00001947"/>
    </source>
</evidence>
<dbReference type="SUPFAM" id="SSF55031">
    <property type="entry name" value="Bacterial exopeptidase dimerisation domain"/>
    <property type="match status" value="1"/>
</dbReference>
<evidence type="ECO:0000256" key="7">
    <source>
        <dbReference type="ARBA" id="ARBA00022801"/>
    </source>
</evidence>
<dbReference type="PANTHER" id="PTHR43808">
    <property type="entry name" value="ACETYLORNITHINE DEACETYLASE"/>
    <property type="match status" value="1"/>
</dbReference>
<dbReference type="RefSeq" id="WP_071923708.1">
    <property type="nucleotide sequence ID" value="NZ_CP018095.1"/>
</dbReference>
<keyword evidence="4" id="KW-0055">Arginine biosynthesis</keyword>
<accession>A0AAC9NZ89</accession>
<evidence type="ECO:0000313" key="12">
    <source>
        <dbReference type="Proteomes" id="UP000182703"/>
    </source>
</evidence>
<dbReference type="AlphaFoldDB" id="A0AAC9NZ89"/>
<evidence type="ECO:0000256" key="9">
    <source>
        <dbReference type="ARBA" id="ARBA00023285"/>
    </source>
</evidence>
<evidence type="ECO:0000256" key="6">
    <source>
        <dbReference type="ARBA" id="ARBA00022723"/>
    </source>
</evidence>
<keyword evidence="3" id="KW-0963">Cytoplasm</keyword>
<dbReference type="NCBIfam" id="NF005710">
    <property type="entry name" value="PRK07522.1"/>
    <property type="match status" value="1"/>
</dbReference>
<dbReference type="PROSITE" id="PS00759">
    <property type="entry name" value="ARGE_DAPE_CPG2_2"/>
    <property type="match status" value="1"/>
</dbReference>
<reference evidence="11 12" key="1">
    <citation type="submission" date="2016-11" db="EMBL/GenBank/DDBJ databases">
        <title>Complete genome sequence of the aerobically denitrifying bacterium Chelatococcus daeguensis TAD1.</title>
        <authorList>
            <person name="Yang Y."/>
            <person name="Huang S."/>
            <person name="Lin E."/>
        </authorList>
    </citation>
    <scope>NUCLEOTIDE SEQUENCE [LARGE SCALE GENOMIC DNA]</scope>
    <source>
        <strain evidence="11 12">TAD1</strain>
    </source>
</reference>
<dbReference type="EMBL" id="CP018095">
    <property type="protein sequence ID" value="APF37371.1"/>
    <property type="molecule type" value="Genomic_DNA"/>
</dbReference>
<dbReference type="NCBIfam" id="TIGR01892">
    <property type="entry name" value="AcOrn-deacetyl"/>
    <property type="match status" value="1"/>
</dbReference>
<keyword evidence="8" id="KW-0862">Zinc</keyword>
<dbReference type="GO" id="GO:0046872">
    <property type="term" value="F:metal ion binding"/>
    <property type="evidence" value="ECO:0007669"/>
    <property type="project" value="UniProtKB-KW"/>
</dbReference>
<dbReference type="Proteomes" id="UP000182703">
    <property type="component" value="Chromosome"/>
</dbReference>
<dbReference type="Pfam" id="PF07687">
    <property type="entry name" value="M20_dimer"/>
    <property type="match status" value="1"/>
</dbReference>
<dbReference type="InterPro" id="IPR011650">
    <property type="entry name" value="Peptidase_M20_dimer"/>
</dbReference>
<gene>
    <name evidence="11" type="ORF">BOQ54_08540</name>
</gene>
<dbReference type="InterPro" id="IPR036264">
    <property type="entry name" value="Bact_exopeptidase_dim_dom"/>
</dbReference>
<dbReference type="InterPro" id="IPR010169">
    <property type="entry name" value="AcOrn-deacetyl"/>
</dbReference>
<evidence type="ECO:0000259" key="10">
    <source>
        <dbReference type="Pfam" id="PF07687"/>
    </source>
</evidence>
<dbReference type="InterPro" id="IPR002933">
    <property type="entry name" value="Peptidase_M20"/>
</dbReference>
<keyword evidence="9" id="KW-0170">Cobalt</keyword>
<evidence type="ECO:0000256" key="5">
    <source>
        <dbReference type="ARBA" id="ARBA00022605"/>
    </source>
</evidence>
<dbReference type="CDD" id="cd03894">
    <property type="entry name" value="M20_ArgE"/>
    <property type="match status" value="1"/>
</dbReference>
<name>A0AAC9NZ89_9HYPH</name>
<keyword evidence="12" id="KW-1185">Reference proteome</keyword>
<evidence type="ECO:0000256" key="8">
    <source>
        <dbReference type="ARBA" id="ARBA00022833"/>
    </source>
</evidence>
<keyword evidence="7" id="KW-0378">Hydrolase</keyword>
<organism evidence="11 12">
    <name type="scientific">Chelatococcus daeguensis</name>
    <dbReference type="NCBI Taxonomy" id="444444"/>
    <lineage>
        <taxon>Bacteria</taxon>
        <taxon>Pseudomonadati</taxon>
        <taxon>Pseudomonadota</taxon>
        <taxon>Alphaproteobacteria</taxon>
        <taxon>Hyphomicrobiales</taxon>
        <taxon>Chelatococcaceae</taxon>
        <taxon>Chelatococcus</taxon>
    </lineage>
</organism>
<dbReference type="GO" id="GO:0006526">
    <property type="term" value="P:L-arginine biosynthetic process"/>
    <property type="evidence" value="ECO:0007669"/>
    <property type="project" value="UniProtKB-KW"/>
</dbReference>
<dbReference type="InterPro" id="IPR001261">
    <property type="entry name" value="ArgE/DapE_CS"/>
</dbReference>
<feature type="domain" description="Peptidase M20 dimerisation" evidence="10">
    <location>
        <begin position="173"/>
        <end position="285"/>
    </location>
</feature>
<dbReference type="Gene3D" id="3.30.70.360">
    <property type="match status" value="1"/>
</dbReference>
<dbReference type="SUPFAM" id="SSF53187">
    <property type="entry name" value="Zn-dependent exopeptidases"/>
    <property type="match status" value="1"/>
</dbReference>
<dbReference type="Pfam" id="PF01546">
    <property type="entry name" value="Peptidase_M20"/>
    <property type="match status" value="1"/>
</dbReference>
<comment type="similarity">
    <text evidence="2">Belongs to the peptidase M20A family. ArgE subfamily.</text>
</comment>
<evidence type="ECO:0000256" key="3">
    <source>
        <dbReference type="ARBA" id="ARBA00022490"/>
    </source>
</evidence>
<protein>
    <submittedName>
        <fullName evidence="11">Acetylornithine deacetylase (ArgE)</fullName>
    </submittedName>
</protein>
<evidence type="ECO:0000313" key="11">
    <source>
        <dbReference type="EMBL" id="APF37371.1"/>
    </source>
</evidence>
<dbReference type="InterPro" id="IPR050072">
    <property type="entry name" value="Peptidase_M20A"/>
</dbReference>
<keyword evidence="5" id="KW-0028">Amino-acid biosynthesis</keyword>
<sequence>MMSSPAITEILASLVAFDTTSRNSNLDLIAWVENYLASHGIASERIYDATRAKANLWATIGPADRAGYILSGHTDVVPVDGQEWTDDPFNLVLRDGRAYGRGACDMKGFLAACLSRVPAMKAAALARPIHLAFSYDEEVGCVGVRGIVEKLAKAEVKPLGCFVGEPTAMNVVIGHKGKRSLKVRVRGKGCHSSLAPQGVNAVEWGARLVAHIRTIADRFATSGARDALYDVPYTTAHVGIFTGGTALNIVPDESQIVFEIRAIGADDPDTVVAEIEAYARRELEPAMQAVDPQSGFDFDVFAGFPGLDTAPGDAVVTLAKRLAGRNEHGKVAYGTEAGLFQAVAGVPSVVIGPGSIGEAHKPDEYIEVAQLEACGAFIDRLIAHCAEAH</sequence>
<dbReference type="GO" id="GO:0008777">
    <property type="term" value="F:acetylornithine deacetylase activity"/>
    <property type="evidence" value="ECO:0007669"/>
    <property type="project" value="TreeGrafter"/>
</dbReference>
<dbReference type="PANTHER" id="PTHR43808:SF31">
    <property type="entry name" value="N-ACETYL-L-CITRULLINE DEACETYLASE"/>
    <property type="match status" value="1"/>
</dbReference>
<evidence type="ECO:0000256" key="4">
    <source>
        <dbReference type="ARBA" id="ARBA00022571"/>
    </source>
</evidence>
<dbReference type="KEGG" id="cdq:BOQ54_08540"/>
<evidence type="ECO:0000256" key="2">
    <source>
        <dbReference type="ARBA" id="ARBA00005691"/>
    </source>
</evidence>
<proteinExistence type="inferred from homology"/>